<dbReference type="HOGENOM" id="CLU_103053_1_0_1"/>
<dbReference type="InParanoid" id="A0A0D0E7M0"/>
<sequence length="181" mass="20227">MANYTRTLKISTSAGDNNLGQEATLVLVFDKFNGAMNGPYETIFPLVWKATKFGAEGRYNLEVTYSSQLASIKPGKNRQYEFTNAVPLEGAHDARPKVVNESGSAESIAIGFVSAEKADEAIRHRPTFYAQITPISTGTIFENTYWKTYMGLEGDLGGFEDDTTWNLKYEYNEGFRRYAIT</sequence>
<dbReference type="Proteomes" id="UP000054538">
    <property type="component" value="Unassembled WGS sequence"/>
</dbReference>
<dbReference type="EMBL" id="KN824920">
    <property type="protein sequence ID" value="KIK97784.1"/>
    <property type="molecule type" value="Genomic_DNA"/>
</dbReference>
<reference evidence="1 2" key="1">
    <citation type="submission" date="2014-04" db="EMBL/GenBank/DDBJ databases">
        <authorList>
            <consortium name="DOE Joint Genome Institute"/>
            <person name="Kuo A."/>
            <person name="Kohler A."/>
            <person name="Jargeat P."/>
            <person name="Nagy L.G."/>
            <person name="Floudas D."/>
            <person name="Copeland A."/>
            <person name="Barry K.W."/>
            <person name="Cichocki N."/>
            <person name="Veneault-Fourrey C."/>
            <person name="LaButti K."/>
            <person name="Lindquist E.A."/>
            <person name="Lipzen A."/>
            <person name="Lundell T."/>
            <person name="Morin E."/>
            <person name="Murat C."/>
            <person name="Sun H."/>
            <person name="Tunlid A."/>
            <person name="Henrissat B."/>
            <person name="Grigoriev I.V."/>
            <person name="Hibbett D.S."/>
            <person name="Martin F."/>
            <person name="Nordberg H.P."/>
            <person name="Cantor M.N."/>
            <person name="Hua S.X."/>
        </authorList>
    </citation>
    <scope>NUCLEOTIDE SEQUENCE [LARGE SCALE GENOMIC DNA]</scope>
    <source>
        <strain evidence="1 2">Ve08.2h10</strain>
    </source>
</reference>
<gene>
    <name evidence="1" type="ORF">PAXRUDRAFT_31575</name>
</gene>
<reference evidence="2" key="2">
    <citation type="submission" date="2015-01" db="EMBL/GenBank/DDBJ databases">
        <title>Evolutionary Origins and Diversification of the Mycorrhizal Mutualists.</title>
        <authorList>
            <consortium name="DOE Joint Genome Institute"/>
            <consortium name="Mycorrhizal Genomics Consortium"/>
            <person name="Kohler A."/>
            <person name="Kuo A."/>
            <person name="Nagy L.G."/>
            <person name="Floudas D."/>
            <person name="Copeland A."/>
            <person name="Barry K.W."/>
            <person name="Cichocki N."/>
            <person name="Veneault-Fourrey C."/>
            <person name="LaButti K."/>
            <person name="Lindquist E.A."/>
            <person name="Lipzen A."/>
            <person name="Lundell T."/>
            <person name="Morin E."/>
            <person name="Murat C."/>
            <person name="Riley R."/>
            <person name="Ohm R."/>
            <person name="Sun H."/>
            <person name="Tunlid A."/>
            <person name="Henrissat B."/>
            <person name="Grigoriev I.V."/>
            <person name="Hibbett D.S."/>
            <person name="Martin F."/>
        </authorList>
    </citation>
    <scope>NUCLEOTIDE SEQUENCE [LARGE SCALE GENOMIC DNA]</scope>
    <source>
        <strain evidence="2">Ve08.2h10</strain>
    </source>
</reference>
<protein>
    <submittedName>
        <fullName evidence="1">Uncharacterized protein</fullName>
    </submittedName>
</protein>
<proteinExistence type="predicted"/>
<dbReference type="AlphaFoldDB" id="A0A0D0E7M0"/>
<evidence type="ECO:0000313" key="1">
    <source>
        <dbReference type="EMBL" id="KIK97784.1"/>
    </source>
</evidence>
<dbReference type="OrthoDB" id="3165318at2759"/>
<organism evidence="1 2">
    <name type="scientific">Paxillus rubicundulus Ve08.2h10</name>
    <dbReference type="NCBI Taxonomy" id="930991"/>
    <lineage>
        <taxon>Eukaryota</taxon>
        <taxon>Fungi</taxon>
        <taxon>Dikarya</taxon>
        <taxon>Basidiomycota</taxon>
        <taxon>Agaricomycotina</taxon>
        <taxon>Agaricomycetes</taxon>
        <taxon>Agaricomycetidae</taxon>
        <taxon>Boletales</taxon>
        <taxon>Paxilineae</taxon>
        <taxon>Paxillaceae</taxon>
        <taxon>Paxillus</taxon>
    </lineage>
</organism>
<name>A0A0D0E7M0_9AGAM</name>
<keyword evidence="2" id="KW-1185">Reference proteome</keyword>
<evidence type="ECO:0000313" key="2">
    <source>
        <dbReference type="Proteomes" id="UP000054538"/>
    </source>
</evidence>
<accession>A0A0D0E7M0</accession>